<dbReference type="AlphaFoldDB" id="A0A383F7Q9"/>
<reference evidence="1" key="1">
    <citation type="submission" date="2018-05" db="EMBL/GenBank/DDBJ databases">
        <authorList>
            <person name="Lanie J.A."/>
            <person name="Ng W.-L."/>
            <person name="Kazmierczak K.M."/>
            <person name="Andrzejewski T.M."/>
            <person name="Davidsen T.M."/>
            <person name="Wayne K.J."/>
            <person name="Tettelin H."/>
            <person name="Glass J.I."/>
            <person name="Rusch D."/>
            <person name="Podicherti R."/>
            <person name="Tsui H.-C.T."/>
            <person name="Winkler M.E."/>
        </authorList>
    </citation>
    <scope>NUCLEOTIDE SEQUENCE</scope>
</reference>
<name>A0A383F7Q9_9ZZZZ</name>
<dbReference type="EMBL" id="UINC01232116">
    <property type="protein sequence ID" value="SVE64944.1"/>
    <property type="molecule type" value="Genomic_DNA"/>
</dbReference>
<proteinExistence type="predicted"/>
<gene>
    <name evidence="1" type="ORF">METZ01_LOCUS517798</name>
</gene>
<organism evidence="1">
    <name type="scientific">marine metagenome</name>
    <dbReference type="NCBI Taxonomy" id="408172"/>
    <lineage>
        <taxon>unclassified sequences</taxon>
        <taxon>metagenomes</taxon>
        <taxon>ecological metagenomes</taxon>
    </lineage>
</organism>
<protein>
    <submittedName>
        <fullName evidence="1">Uncharacterized protein</fullName>
    </submittedName>
</protein>
<sequence length="158" mass="17781">MMKKIILVLVVFSLDLCAADQALASLKGLEGWGKGGVRILIDDHSTFEKTFDQKTIEEQVELRLRLAGLRVSDNSNHFFFTVNALPVRVGTRVVGYALIVEAKRKATFEANDKTYQGVASLWDIAGVTPASKLTDKIERYMDRFIKDYVKANPEKKKE</sequence>
<accession>A0A383F7Q9</accession>
<evidence type="ECO:0000313" key="1">
    <source>
        <dbReference type="EMBL" id="SVE64944.1"/>
    </source>
</evidence>